<keyword evidence="4 6" id="KW-1133">Transmembrane helix</keyword>
<feature type="transmembrane region" description="Helical" evidence="6">
    <location>
        <begin position="315"/>
        <end position="335"/>
    </location>
</feature>
<dbReference type="GO" id="GO:0005886">
    <property type="term" value="C:plasma membrane"/>
    <property type="evidence" value="ECO:0007669"/>
    <property type="project" value="UniProtKB-SubCell"/>
</dbReference>
<keyword evidence="8" id="KW-1185">Reference proteome</keyword>
<organism evidence="7 8">
    <name type="scientific">Ruminococcus difficilis</name>
    <dbReference type="NCBI Taxonomy" id="2763069"/>
    <lineage>
        <taxon>Bacteria</taxon>
        <taxon>Bacillati</taxon>
        <taxon>Bacillota</taxon>
        <taxon>Clostridia</taxon>
        <taxon>Eubacteriales</taxon>
        <taxon>Oscillospiraceae</taxon>
        <taxon>Ruminococcus</taxon>
    </lineage>
</organism>
<feature type="transmembrane region" description="Helical" evidence="6">
    <location>
        <begin position="163"/>
        <end position="182"/>
    </location>
</feature>
<comment type="subcellular location">
    <subcellularLocation>
        <location evidence="1">Cell membrane</location>
        <topology evidence="1">Multi-pass membrane protein</topology>
    </subcellularLocation>
</comment>
<dbReference type="AlphaFoldDB" id="A0A934TYI0"/>
<dbReference type="InterPro" id="IPR050833">
    <property type="entry name" value="Poly_Biosynth_Transport"/>
</dbReference>
<evidence type="ECO:0000256" key="4">
    <source>
        <dbReference type="ARBA" id="ARBA00022989"/>
    </source>
</evidence>
<evidence type="ECO:0000256" key="3">
    <source>
        <dbReference type="ARBA" id="ARBA00022692"/>
    </source>
</evidence>
<feature type="transmembrane region" description="Helical" evidence="6">
    <location>
        <begin position="188"/>
        <end position="207"/>
    </location>
</feature>
<name>A0A934TYI0_9FIRM</name>
<gene>
    <name evidence="7" type="ORF">JKK62_02920</name>
</gene>
<keyword evidence="5 6" id="KW-0472">Membrane</keyword>
<feature type="transmembrane region" description="Helical" evidence="6">
    <location>
        <begin position="468"/>
        <end position="487"/>
    </location>
</feature>
<feature type="transmembrane region" description="Helical" evidence="6">
    <location>
        <begin position="93"/>
        <end position="112"/>
    </location>
</feature>
<accession>A0A934TYI0</accession>
<feature type="transmembrane region" description="Helical" evidence="6">
    <location>
        <begin position="48"/>
        <end position="72"/>
    </location>
</feature>
<dbReference type="Proteomes" id="UP000633365">
    <property type="component" value="Unassembled WGS sequence"/>
</dbReference>
<feature type="transmembrane region" description="Helical" evidence="6">
    <location>
        <begin position="271"/>
        <end position="294"/>
    </location>
</feature>
<feature type="transmembrane region" description="Helical" evidence="6">
    <location>
        <begin position="341"/>
        <end position="358"/>
    </location>
</feature>
<feature type="transmembrane region" description="Helical" evidence="6">
    <location>
        <begin position="124"/>
        <end position="143"/>
    </location>
</feature>
<feature type="transmembrane region" description="Helical" evidence="6">
    <location>
        <begin position="379"/>
        <end position="397"/>
    </location>
</feature>
<keyword evidence="2" id="KW-1003">Cell membrane</keyword>
<sequence length="507" mass="58268">MKIARTKNTVRNIVFGTILRIVNIVLPFVSRTVILYVLGTQYLGLSSLFSSILSFLSLAELGVGGAMVYTMYKPIAENDTDTIRALLNLYKKIYRIIGTVILVLGLCLLPFLTKIIHGDIPEDTNIYILYMIYLINAVLSYWLFAYKNALMQAYQRTDLDSKIALFITPVSYIVMLGCLFLTRNYYFYIIWLPIFTILTNILRCVVVNKQFPGLEPKGDVSKELKKSITKKVTALIGTKLNTVVLNAADNIVMSAFLGLTVIAIYGNYYYIMSSIIGFLGICYSAMTAGLGNSLQTETLDKNYKDFEKFSFINSWLVGWCTVCLVCLYQPFMRIWVQDEELMFPFVLVLEFALYFYVYQIRKIPITYKDAGGIWWEDRFRPYVCMIVNIVLNIWLVQVIGVSGIILSTVFSLFISIPWENYTIFKFIFHCSSKKYYFKMTIFFITMAVGGFITYWLCSLFSNGIPQLFARMGICLVVPNVVFILFNFKREEFKGTIILAKSILKREM</sequence>
<reference evidence="7" key="1">
    <citation type="submission" date="2021-01" db="EMBL/GenBank/DDBJ databases">
        <title>Genome public.</title>
        <authorList>
            <person name="Liu C."/>
            <person name="Sun Q."/>
        </authorList>
    </citation>
    <scope>NUCLEOTIDE SEQUENCE</scope>
    <source>
        <strain evidence="7">M6</strain>
    </source>
</reference>
<comment type="caution">
    <text evidence="7">The sequence shown here is derived from an EMBL/GenBank/DDBJ whole genome shotgun (WGS) entry which is preliminary data.</text>
</comment>
<dbReference type="PANTHER" id="PTHR30250">
    <property type="entry name" value="PST FAMILY PREDICTED COLANIC ACID TRANSPORTER"/>
    <property type="match status" value="1"/>
</dbReference>
<evidence type="ECO:0000256" key="2">
    <source>
        <dbReference type="ARBA" id="ARBA00022475"/>
    </source>
</evidence>
<feature type="transmembrane region" description="Helical" evidence="6">
    <location>
        <begin position="243"/>
        <end position="265"/>
    </location>
</feature>
<evidence type="ECO:0000256" key="1">
    <source>
        <dbReference type="ARBA" id="ARBA00004651"/>
    </source>
</evidence>
<feature type="transmembrane region" description="Helical" evidence="6">
    <location>
        <begin position="435"/>
        <end position="456"/>
    </location>
</feature>
<evidence type="ECO:0000256" key="5">
    <source>
        <dbReference type="ARBA" id="ARBA00023136"/>
    </source>
</evidence>
<feature type="transmembrane region" description="Helical" evidence="6">
    <location>
        <begin position="403"/>
        <end position="423"/>
    </location>
</feature>
<evidence type="ECO:0000256" key="6">
    <source>
        <dbReference type="SAM" id="Phobius"/>
    </source>
</evidence>
<dbReference type="RefSeq" id="WP_201426916.1">
    <property type="nucleotide sequence ID" value="NZ_JAEQMG010000040.1"/>
</dbReference>
<protein>
    <submittedName>
        <fullName evidence="7">Polysaccharide biosynthesis protein</fullName>
    </submittedName>
</protein>
<feature type="transmembrane region" description="Helical" evidence="6">
    <location>
        <begin position="12"/>
        <end position="36"/>
    </location>
</feature>
<keyword evidence="3 6" id="KW-0812">Transmembrane</keyword>
<evidence type="ECO:0000313" key="7">
    <source>
        <dbReference type="EMBL" id="MBK6087611.1"/>
    </source>
</evidence>
<dbReference type="PANTHER" id="PTHR30250:SF11">
    <property type="entry name" value="O-ANTIGEN TRANSPORTER-RELATED"/>
    <property type="match status" value="1"/>
</dbReference>
<evidence type="ECO:0000313" key="8">
    <source>
        <dbReference type="Proteomes" id="UP000633365"/>
    </source>
</evidence>
<proteinExistence type="predicted"/>
<dbReference type="EMBL" id="JAEQMG010000040">
    <property type="protein sequence ID" value="MBK6087611.1"/>
    <property type="molecule type" value="Genomic_DNA"/>
</dbReference>